<accession>L7LXE6</accession>
<evidence type="ECO:0000256" key="1">
    <source>
        <dbReference type="SAM" id="MobiDB-lite"/>
    </source>
</evidence>
<name>L7LXE6_RHIPC</name>
<feature type="compositionally biased region" description="Pro residues" evidence="1">
    <location>
        <begin position="32"/>
        <end position="41"/>
    </location>
</feature>
<feature type="region of interest" description="Disordered" evidence="1">
    <location>
        <begin position="31"/>
        <end position="67"/>
    </location>
</feature>
<evidence type="ECO:0000256" key="2">
    <source>
        <dbReference type="SAM" id="SignalP"/>
    </source>
</evidence>
<keyword evidence="2" id="KW-0732">Signal</keyword>
<dbReference type="EMBL" id="GACK01008559">
    <property type="protein sequence ID" value="JAA56475.1"/>
    <property type="molecule type" value="mRNA"/>
</dbReference>
<proteinExistence type="evidence at transcript level"/>
<sequence length="78" mass="8614">MGMQHKAKNIVLIITACAALHNFACLLREPEPPAQRVPQPSPNSSVSTRTVHLPPVDRLTDSRSGNQARELLIRKSFT</sequence>
<feature type="signal peptide" evidence="2">
    <location>
        <begin position="1"/>
        <end position="19"/>
    </location>
</feature>
<organism evidence="3">
    <name type="scientific">Rhipicephalus pulchellus</name>
    <name type="common">Yellow backed tick</name>
    <name type="synonym">Dermacentor pulchellus</name>
    <dbReference type="NCBI Taxonomy" id="72859"/>
    <lineage>
        <taxon>Eukaryota</taxon>
        <taxon>Metazoa</taxon>
        <taxon>Ecdysozoa</taxon>
        <taxon>Arthropoda</taxon>
        <taxon>Chelicerata</taxon>
        <taxon>Arachnida</taxon>
        <taxon>Acari</taxon>
        <taxon>Parasitiformes</taxon>
        <taxon>Ixodida</taxon>
        <taxon>Ixodoidea</taxon>
        <taxon>Ixodidae</taxon>
        <taxon>Rhipicephalinae</taxon>
        <taxon>Rhipicephalus</taxon>
        <taxon>Rhipicephalus</taxon>
    </lineage>
</organism>
<dbReference type="AlphaFoldDB" id="L7LXE6"/>
<reference evidence="3" key="1">
    <citation type="submission" date="2012-11" db="EMBL/GenBank/DDBJ databases">
        <authorList>
            <person name="Lucero-Rivera Y.E."/>
            <person name="Tovar-Ramirez D."/>
        </authorList>
    </citation>
    <scope>NUCLEOTIDE SEQUENCE</scope>
    <source>
        <tissue evidence="3">Salivary gland</tissue>
    </source>
</reference>
<protein>
    <recommendedName>
        <fullName evidence="4">Secreted peptide</fullName>
    </recommendedName>
</protein>
<feature type="chain" id="PRO_5003980695" description="Secreted peptide" evidence="2">
    <location>
        <begin position="20"/>
        <end position="78"/>
    </location>
</feature>
<reference evidence="3" key="2">
    <citation type="journal article" date="2015" name="J. Proteomics">
        <title>Sexual differences in the sialomes of the zebra tick, Rhipicephalus pulchellus.</title>
        <authorList>
            <person name="Tan A.W."/>
            <person name="Francischetti I.M."/>
            <person name="Slovak M."/>
            <person name="Kini R.M."/>
            <person name="Ribeiro J.M."/>
        </authorList>
    </citation>
    <scope>NUCLEOTIDE SEQUENCE</scope>
    <source>
        <tissue evidence="3">Salivary gland</tissue>
    </source>
</reference>
<evidence type="ECO:0000313" key="3">
    <source>
        <dbReference type="EMBL" id="JAA56475.1"/>
    </source>
</evidence>
<evidence type="ECO:0008006" key="4">
    <source>
        <dbReference type="Google" id="ProtNLM"/>
    </source>
</evidence>